<evidence type="ECO:0000259" key="6">
    <source>
        <dbReference type="Pfam" id="PF00441"/>
    </source>
</evidence>
<reference evidence="9" key="1">
    <citation type="submission" date="2020-05" db="EMBL/GenBank/DDBJ databases">
        <authorList>
            <person name="Chiriac C."/>
            <person name="Salcher M."/>
            <person name="Ghai R."/>
            <person name="Kavagutti S V."/>
        </authorList>
    </citation>
    <scope>NUCLEOTIDE SEQUENCE</scope>
</reference>
<dbReference type="Pfam" id="PF02771">
    <property type="entry name" value="Acyl-CoA_dh_N"/>
    <property type="match status" value="1"/>
</dbReference>
<protein>
    <submittedName>
        <fullName evidence="9">Unannotated protein</fullName>
    </submittedName>
</protein>
<evidence type="ECO:0000259" key="8">
    <source>
        <dbReference type="Pfam" id="PF02771"/>
    </source>
</evidence>
<dbReference type="InterPro" id="IPR037069">
    <property type="entry name" value="AcylCoA_DH/ox_N_sf"/>
</dbReference>
<dbReference type="Gene3D" id="1.20.140.10">
    <property type="entry name" value="Butyryl-CoA Dehydrogenase, subunit A, domain 3"/>
    <property type="match status" value="1"/>
</dbReference>
<dbReference type="FunFam" id="2.40.110.10:FF:000011">
    <property type="entry name" value="Acyl-CoA dehydrogenase FadE34"/>
    <property type="match status" value="1"/>
</dbReference>
<dbReference type="InterPro" id="IPR013786">
    <property type="entry name" value="AcylCoA_DH/ox_N"/>
</dbReference>
<dbReference type="PANTHER" id="PTHR43292:SF4">
    <property type="entry name" value="ACYL-COA DEHYDROGENASE FADE34"/>
    <property type="match status" value="1"/>
</dbReference>
<evidence type="ECO:0000259" key="7">
    <source>
        <dbReference type="Pfam" id="PF02770"/>
    </source>
</evidence>
<comment type="similarity">
    <text evidence="2">Belongs to the acyl-CoA dehydrogenase family.</text>
</comment>
<feature type="domain" description="Acyl-CoA dehydrogenase/oxidase C-terminal" evidence="6">
    <location>
        <begin position="251"/>
        <end position="422"/>
    </location>
</feature>
<dbReference type="Gene3D" id="1.10.540.10">
    <property type="entry name" value="Acyl-CoA dehydrogenase/oxidase, N-terminal domain"/>
    <property type="match status" value="1"/>
</dbReference>
<feature type="domain" description="Acyl-CoA oxidase/dehydrogenase middle" evidence="7">
    <location>
        <begin position="145"/>
        <end position="227"/>
    </location>
</feature>
<dbReference type="InterPro" id="IPR036250">
    <property type="entry name" value="AcylCo_DH-like_C"/>
</dbReference>
<dbReference type="PANTHER" id="PTHR43292">
    <property type="entry name" value="ACYL-COA DEHYDROGENASE"/>
    <property type="match status" value="1"/>
</dbReference>
<dbReference type="GO" id="GO:0016627">
    <property type="term" value="F:oxidoreductase activity, acting on the CH-CH group of donors"/>
    <property type="evidence" value="ECO:0007669"/>
    <property type="project" value="InterPro"/>
</dbReference>
<gene>
    <name evidence="10" type="ORF">UFOPK1762_01669</name>
    <name evidence="9" type="ORF">UFOPK3331_01259</name>
</gene>
<dbReference type="GO" id="GO:0050660">
    <property type="term" value="F:flavin adenine dinucleotide binding"/>
    <property type="evidence" value="ECO:0007669"/>
    <property type="project" value="InterPro"/>
</dbReference>
<keyword evidence="5" id="KW-0560">Oxidoreductase</keyword>
<name>A0A6J5ZQS8_9ZZZZ</name>
<dbReference type="InterPro" id="IPR046373">
    <property type="entry name" value="Acyl-CoA_Oxase/DH_mid-dom_sf"/>
</dbReference>
<keyword evidence="3" id="KW-0285">Flavoprotein</keyword>
<evidence type="ECO:0000256" key="5">
    <source>
        <dbReference type="ARBA" id="ARBA00023002"/>
    </source>
</evidence>
<dbReference type="Pfam" id="PF02770">
    <property type="entry name" value="Acyl-CoA_dh_M"/>
    <property type="match status" value="1"/>
</dbReference>
<dbReference type="InterPro" id="IPR009100">
    <property type="entry name" value="AcylCoA_DH/oxidase_NM_dom_sf"/>
</dbReference>
<dbReference type="SUPFAM" id="SSF56645">
    <property type="entry name" value="Acyl-CoA dehydrogenase NM domain-like"/>
    <property type="match status" value="1"/>
</dbReference>
<dbReference type="Gene3D" id="2.40.110.10">
    <property type="entry name" value="Butyryl-CoA Dehydrogenase, subunit A, domain 2"/>
    <property type="match status" value="1"/>
</dbReference>
<dbReference type="AlphaFoldDB" id="A0A6J5ZQS8"/>
<dbReference type="InterPro" id="IPR009075">
    <property type="entry name" value="AcylCo_DH/oxidase_C"/>
</dbReference>
<sequence>MAAGEVSESFDLSELAMTPGAEIDEAIPAVRTWIEQSVPIEWRTAAELGGASEIRKIRKFTDYEAWYPVFAKSGLAVATWPVAYGGLDLAPKVARAVEAELAPYNLGRLNPLGLNLAAPALFAYGTEEQRLRFLPPMVRNEEVWCQLFSEPGAGSDLASLATRADRDGDDWLLTGQKVWSTWAHLSDFGVLLARTDPDQAKRQGITYFLVDLRQPGVEVRALRHITGEIDFNETFLDAVRVPDFNRVGEVGGGWKVANATLSGERQMVSGSGSGGVDRIGGSGAESLIALAKGNDTAGYENGWTNPLVRQAIMKVLSEERIRGWTNQRVRAGLKAGRAPGPESSIGKVHQGSLNQRIQLLATELLGSSALAWDASEVAGREGAEGYAAGLPREVKGMLRSRANTIEGGTTEVNKNILGERVLGLPREPDPWSGAPWRDVPRS</sequence>
<evidence type="ECO:0000256" key="1">
    <source>
        <dbReference type="ARBA" id="ARBA00001974"/>
    </source>
</evidence>
<proteinExistence type="inferred from homology"/>
<evidence type="ECO:0000256" key="4">
    <source>
        <dbReference type="ARBA" id="ARBA00022827"/>
    </source>
</evidence>
<dbReference type="EMBL" id="CAEZTY010000089">
    <property type="protein sequence ID" value="CAB4596727.1"/>
    <property type="molecule type" value="Genomic_DNA"/>
</dbReference>
<dbReference type="SUPFAM" id="SSF47203">
    <property type="entry name" value="Acyl-CoA dehydrogenase C-terminal domain-like"/>
    <property type="match status" value="1"/>
</dbReference>
<accession>A0A6J5ZQS8</accession>
<dbReference type="InterPro" id="IPR052161">
    <property type="entry name" value="Mycobact_Acyl-CoA_DH"/>
</dbReference>
<dbReference type="InterPro" id="IPR006091">
    <property type="entry name" value="Acyl-CoA_Oxase/DH_mid-dom"/>
</dbReference>
<evidence type="ECO:0000313" key="9">
    <source>
        <dbReference type="EMBL" id="CAB4343672.1"/>
    </source>
</evidence>
<dbReference type="GO" id="GO:0005886">
    <property type="term" value="C:plasma membrane"/>
    <property type="evidence" value="ECO:0007669"/>
    <property type="project" value="TreeGrafter"/>
</dbReference>
<evidence type="ECO:0000256" key="3">
    <source>
        <dbReference type="ARBA" id="ARBA00022630"/>
    </source>
</evidence>
<keyword evidence="4" id="KW-0274">FAD</keyword>
<feature type="domain" description="Acyl-CoA dehydrogenase/oxidase N-terminal" evidence="8">
    <location>
        <begin position="59"/>
        <end position="141"/>
    </location>
</feature>
<dbReference type="Pfam" id="PF00441">
    <property type="entry name" value="Acyl-CoA_dh_1"/>
    <property type="match status" value="1"/>
</dbReference>
<evidence type="ECO:0000313" key="10">
    <source>
        <dbReference type="EMBL" id="CAB4596727.1"/>
    </source>
</evidence>
<evidence type="ECO:0000256" key="2">
    <source>
        <dbReference type="ARBA" id="ARBA00009347"/>
    </source>
</evidence>
<organism evidence="9">
    <name type="scientific">freshwater metagenome</name>
    <dbReference type="NCBI Taxonomy" id="449393"/>
    <lineage>
        <taxon>unclassified sequences</taxon>
        <taxon>metagenomes</taxon>
        <taxon>ecological metagenomes</taxon>
    </lineage>
</organism>
<dbReference type="EMBL" id="CAESAL010000046">
    <property type="protein sequence ID" value="CAB4343672.1"/>
    <property type="molecule type" value="Genomic_DNA"/>
</dbReference>
<comment type="cofactor">
    <cofactor evidence="1">
        <name>FAD</name>
        <dbReference type="ChEBI" id="CHEBI:57692"/>
    </cofactor>
</comment>